<keyword evidence="3" id="KW-1015">Disulfide bond</keyword>
<comment type="subcellular location">
    <subcellularLocation>
        <location evidence="1">Cell envelope</location>
    </subcellularLocation>
</comment>
<dbReference type="PANTHER" id="PTHR42852:SF6">
    <property type="entry name" value="THIOL:DISULFIDE INTERCHANGE PROTEIN DSBE"/>
    <property type="match status" value="1"/>
</dbReference>
<keyword evidence="2" id="KW-0201">Cytochrome c-type biogenesis</keyword>
<protein>
    <submittedName>
        <fullName evidence="7">Periplasmic protein thiol:disulfide oxidoreductase, cytochrome c-type biogenesis</fullName>
    </submittedName>
</protein>
<dbReference type="InterPro" id="IPR017937">
    <property type="entry name" value="Thioredoxin_CS"/>
</dbReference>
<keyword evidence="4" id="KW-0676">Redox-active center</keyword>
<evidence type="ECO:0000256" key="2">
    <source>
        <dbReference type="ARBA" id="ARBA00022748"/>
    </source>
</evidence>
<proteinExistence type="predicted"/>
<dbReference type="PANTHER" id="PTHR42852">
    <property type="entry name" value="THIOL:DISULFIDE INTERCHANGE PROTEIN DSBE"/>
    <property type="match status" value="1"/>
</dbReference>
<dbReference type="NCBIfam" id="TIGR00385">
    <property type="entry name" value="dsbE"/>
    <property type="match status" value="1"/>
</dbReference>
<dbReference type="EMBL" id="LT962688">
    <property type="protein sequence ID" value="SOR29872.1"/>
    <property type="molecule type" value="Genomic_DNA"/>
</dbReference>
<keyword evidence="5" id="KW-0472">Membrane</keyword>
<dbReference type="GO" id="GO:0015036">
    <property type="term" value="F:disulfide oxidoreductase activity"/>
    <property type="evidence" value="ECO:0007669"/>
    <property type="project" value="InterPro"/>
</dbReference>
<dbReference type="InterPro" id="IPR036249">
    <property type="entry name" value="Thioredoxin-like_sf"/>
</dbReference>
<feature type="domain" description="Thioredoxin" evidence="6">
    <location>
        <begin position="53"/>
        <end position="197"/>
    </location>
</feature>
<dbReference type="AlphaFoldDB" id="A0A2N9ARF2"/>
<evidence type="ECO:0000256" key="1">
    <source>
        <dbReference type="ARBA" id="ARBA00004196"/>
    </source>
</evidence>
<dbReference type="PROSITE" id="PS51352">
    <property type="entry name" value="THIOREDOXIN_2"/>
    <property type="match status" value="1"/>
</dbReference>
<dbReference type="InterPro" id="IPR050553">
    <property type="entry name" value="Thioredoxin_ResA/DsbE_sf"/>
</dbReference>
<dbReference type="GO" id="GO:0016209">
    <property type="term" value="F:antioxidant activity"/>
    <property type="evidence" value="ECO:0007669"/>
    <property type="project" value="InterPro"/>
</dbReference>
<dbReference type="Pfam" id="PF00578">
    <property type="entry name" value="AhpC-TSA"/>
    <property type="match status" value="1"/>
</dbReference>
<keyword evidence="5" id="KW-0812">Transmembrane</keyword>
<dbReference type="Proteomes" id="UP000233769">
    <property type="component" value="Chromosome tk0001"/>
</dbReference>
<dbReference type="PROSITE" id="PS00194">
    <property type="entry name" value="THIOREDOXIN_1"/>
    <property type="match status" value="1"/>
</dbReference>
<dbReference type="InterPro" id="IPR013766">
    <property type="entry name" value="Thioredoxin_domain"/>
</dbReference>
<evidence type="ECO:0000313" key="8">
    <source>
        <dbReference type="Proteomes" id="UP000233769"/>
    </source>
</evidence>
<name>A0A2N9ARF2_METEX</name>
<evidence type="ECO:0000256" key="4">
    <source>
        <dbReference type="ARBA" id="ARBA00023284"/>
    </source>
</evidence>
<evidence type="ECO:0000313" key="7">
    <source>
        <dbReference type="EMBL" id="SOR29872.1"/>
    </source>
</evidence>
<sequence>MSAQAPHATPPGTGERPRLSLLALLPVLVFAILAVAFLVRLRSGADPAALPSALIGKPVPAFALEPVPGLQAAGRPVPGLSSADLKGQVTVLNIFASWCAPCQIEHPMLMRLAQEPGIRLVGIDYKDPGDAGRRWLERNGLPFAAVGADTSGRAGIDLGVYGVPETFIIGPDGRIRDKLVGILTPENYASVLERIRAAGRTAPVTN</sequence>
<feature type="transmembrane region" description="Helical" evidence="5">
    <location>
        <begin position="20"/>
        <end position="39"/>
    </location>
</feature>
<gene>
    <name evidence="7" type="primary">ccmG</name>
    <name evidence="7" type="ORF">TK0001_3270</name>
</gene>
<organism evidence="7 8">
    <name type="scientific">Methylorubrum extorquens</name>
    <name type="common">Methylobacterium dichloromethanicum</name>
    <name type="synonym">Methylobacterium extorquens</name>
    <dbReference type="NCBI Taxonomy" id="408"/>
    <lineage>
        <taxon>Bacteria</taxon>
        <taxon>Pseudomonadati</taxon>
        <taxon>Pseudomonadota</taxon>
        <taxon>Alphaproteobacteria</taxon>
        <taxon>Hyphomicrobiales</taxon>
        <taxon>Methylobacteriaceae</taxon>
        <taxon>Methylorubrum</taxon>
    </lineage>
</organism>
<dbReference type="InterPro" id="IPR000866">
    <property type="entry name" value="AhpC/TSA"/>
</dbReference>
<keyword evidence="5" id="KW-1133">Transmembrane helix</keyword>
<dbReference type="CDD" id="cd03010">
    <property type="entry name" value="TlpA_like_DsbE"/>
    <property type="match status" value="1"/>
</dbReference>
<accession>A0A2N9ARF2</accession>
<dbReference type="Gene3D" id="3.40.30.10">
    <property type="entry name" value="Glutaredoxin"/>
    <property type="match status" value="1"/>
</dbReference>
<evidence type="ECO:0000256" key="3">
    <source>
        <dbReference type="ARBA" id="ARBA00023157"/>
    </source>
</evidence>
<dbReference type="GO" id="GO:0030288">
    <property type="term" value="C:outer membrane-bounded periplasmic space"/>
    <property type="evidence" value="ECO:0007669"/>
    <property type="project" value="InterPro"/>
</dbReference>
<evidence type="ECO:0000256" key="5">
    <source>
        <dbReference type="SAM" id="Phobius"/>
    </source>
</evidence>
<reference evidence="8" key="1">
    <citation type="submission" date="2017-10" db="EMBL/GenBank/DDBJ databases">
        <authorList>
            <person name="Regsiter A."/>
            <person name="William W."/>
        </authorList>
    </citation>
    <scope>NUCLEOTIDE SEQUENCE [LARGE SCALE GENOMIC DNA]</scope>
</reference>
<dbReference type="SUPFAM" id="SSF52833">
    <property type="entry name" value="Thioredoxin-like"/>
    <property type="match status" value="1"/>
</dbReference>
<dbReference type="InterPro" id="IPR004799">
    <property type="entry name" value="Periplasmic_diS_OxRdtase_DsbE"/>
</dbReference>
<dbReference type="GO" id="GO:0017004">
    <property type="term" value="P:cytochrome complex assembly"/>
    <property type="evidence" value="ECO:0007669"/>
    <property type="project" value="UniProtKB-KW"/>
</dbReference>
<evidence type="ECO:0000259" key="6">
    <source>
        <dbReference type="PROSITE" id="PS51352"/>
    </source>
</evidence>